<keyword evidence="4 6" id="KW-0472">Membrane</keyword>
<dbReference type="AlphaFoldDB" id="A0A0P1BB98"/>
<dbReference type="PANTHER" id="PTHR21324:SF2">
    <property type="entry name" value="EG:22E5.9 PROTEIN"/>
    <property type="match status" value="1"/>
</dbReference>
<dbReference type="InterPro" id="IPR050911">
    <property type="entry name" value="DRAM/TMEM150_Autophagy_Mod"/>
</dbReference>
<evidence type="ECO:0000256" key="6">
    <source>
        <dbReference type="SAM" id="Phobius"/>
    </source>
</evidence>
<feature type="transmembrane region" description="Helical" evidence="6">
    <location>
        <begin position="131"/>
        <end position="151"/>
    </location>
</feature>
<sequence length="317" mass="35089">MLPIHGYYWLAPLITFAFWCTDIFGLLGLWGGRDNFEGYSNDQATVVFISDVGARHKTFFIIFSSLSAAFYILTTLIERHLRHQRRIPGSLRKRQTHYDIASVVFAVIGAAALVLLSVFDAVNYSNVHWSMTVVFVAGVAISVLFQTLQIFSLSKSHDDELWHLRAMAIIKSILLAIALIVLIVFVVTYAICSGDARQGDTRCNRIVSVAGVAEWTCAFILALFFLTYTADFYPARKTAQKGLTEDGEYVADRNRAIFAGEGHKPEAPYAAARDLGPNATNEQYNDITGNSHLNGHTSDATLAAQREKEAEKAAQQA</sequence>
<dbReference type="InterPro" id="IPR019402">
    <property type="entry name" value="CWH43_N"/>
</dbReference>
<protein>
    <submittedName>
        <fullName evidence="8">DNA DAMAGE-REGULATED AUTOPHAGY MODULATOR PROTEIN 1</fullName>
    </submittedName>
</protein>
<feature type="transmembrane region" description="Helical" evidence="6">
    <location>
        <begin position="172"/>
        <end position="191"/>
    </location>
</feature>
<comment type="subcellular location">
    <subcellularLocation>
        <location evidence="1">Endomembrane system</location>
        <topology evidence="1">Multi-pass membrane protein</topology>
    </subcellularLocation>
</comment>
<evidence type="ECO:0000256" key="2">
    <source>
        <dbReference type="ARBA" id="ARBA00022692"/>
    </source>
</evidence>
<keyword evidence="9" id="KW-1185">Reference proteome</keyword>
<proteinExistence type="predicted"/>
<feature type="transmembrane region" description="Helical" evidence="6">
    <location>
        <begin position="206"/>
        <end position="228"/>
    </location>
</feature>
<evidence type="ECO:0000259" key="7">
    <source>
        <dbReference type="Pfam" id="PF10277"/>
    </source>
</evidence>
<keyword evidence="3 6" id="KW-1133">Transmembrane helix</keyword>
<dbReference type="PANTHER" id="PTHR21324">
    <property type="entry name" value="FASTING-INDUCIBLE INTEGRAL MEMBRANE PROTEIN TM6P1-RELATED"/>
    <property type="match status" value="1"/>
</dbReference>
<name>A0A0P1BB98_9BASI</name>
<evidence type="ECO:0000256" key="4">
    <source>
        <dbReference type="ARBA" id="ARBA00023136"/>
    </source>
</evidence>
<dbReference type="EMBL" id="CCYA01000217">
    <property type="protein sequence ID" value="CEH13387.1"/>
    <property type="molecule type" value="Genomic_DNA"/>
</dbReference>
<feature type="transmembrane region" description="Helical" evidence="6">
    <location>
        <begin position="58"/>
        <end position="77"/>
    </location>
</feature>
<feature type="compositionally biased region" description="Polar residues" evidence="5">
    <location>
        <begin position="278"/>
        <end position="300"/>
    </location>
</feature>
<dbReference type="Pfam" id="PF10277">
    <property type="entry name" value="Frag1"/>
    <property type="match status" value="1"/>
</dbReference>
<feature type="region of interest" description="Disordered" evidence="5">
    <location>
        <begin position="276"/>
        <end position="317"/>
    </location>
</feature>
<dbReference type="GO" id="GO:0012505">
    <property type="term" value="C:endomembrane system"/>
    <property type="evidence" value="ECO:0007669"/>
    <property type="project" value="UniProtKB-SubCell"/>
</dbReference>
<accession>A0A0P1BB98</accession>
<dbReference type="GO" id="GO:0005886">
    <property type="term" value="C:plasma membrane"/>
    <property type="evidence" value="ECO:0007669"/>
    <property type="project" value="TreeGrafter"/>
</dbReference>
<evidence type="ECO:0000313" key="8">
    <source>
        <dbReference type="EMBL" id="CEH13387.1"/>
    </source>
</evidence>
<evidence type="ECO:0000256" key="1">
    <source>
        <dbReference type="ARBA" id="ARBA00004127"/>
    </source>
</evidence>
<feature type="transmembrane region" description="Helical" evidence="6">
    <location>
        <begin position="98"/>
        <end position="119"/>
    </location>
</feature>
<keyword evidence="2 6" id="KW-0812">Transmembrane</keyword>
<evidence type="ECO:0000313" key="9">
    <source>
        <dbReference type="Proteomes" id="UP000054845"/>
    </source>
</evidence>
<dbReference type="Proteomes" id="UP000054845">
    <property type="component" value="Unassembled WGS sequence"/>
</dbReference>
<dbReference type="OrthoDB" id="10032492at2759"/>
<feature type="domain" description="CWH43-like N-terminal" evidence="7">
    <location>
        <begin position="8"/>
        <end position="234"/>
    </location>
</feature>
<reference evidence="8 9" key="1">
    <citation type="submission" date="2014-09" db="EMBL/GenBank/DDBJ databases">
        <authorList>
            <person name="Magalhaes I.L.F."/>
            <person name="Oliveira U."/>
            <person name="Santos F.R."/>
            <person name="Vidigal T.H.D.A."/>
            <person name="Brescovit A.D."/>
            <person name="Santos A.J."/>
        </authorList>
    </citation>
    <scope>NUCLEOTIDE SEQUENCE [LARGE SCALE GENOMIC DNA]</scope>
</reference>
<feature type="compositionally biased region" description="Basic and acidic residues" evidence="5">
    <location>
        <begin position="305"/>
        <end position="317"/>
    </location>
</feature>
<feature type="transmembrane region" description="Helical" evidence="6">
    <location>
        <begin position="7"/>
        <end position="30"/>
    </location>
</feature>
<organism evidence="8 9">
    <name type="scientific">Ceraceosorus bombacis</name>
    <dbReference type="NCBI Taxonomy" id="401625"/>
    <lineage>
        <taxon>Eukaryota</taxon>
        <taxon>Fungi</taxon>
        <taxon>Dikarya</taxon>
        <taxon>Basidiomycota</taxon>
        <taxon>Ustilaginomycotina</taxon>
        <taxon>Exobasidiomycetes</taxon>
        <taxon>Ceraceosorales</taxon>
        <taxon>Ceraceosoraceae</taxon>
        <taxon>Ceraceosorus</taxon>
    </lineage>
</organism>
<evidence type="ECO:0000256" key="3">
    <source>
        <dbReference type="ARBA" id="ARBA00022989"/>
    </source>
</evidence>
<evidence type="ECO:0000256" key="5">
    <source>
        <dbReference type="SAM" id="MobiDB-lite"/>
    </source>
</evidence>
<dbReference type="STRING" id="401625.A0A0P1BB98"/>